<keyword evidence="5" id="KW-0460">Magnesium</keyword>
<name>A0ABW1EBG7_9BACT</name>
<keyword evidence="5" id="KW-0800">Toxin</keyword>
<keyword evidence="3 5" id="KW-0479">Metal-binding</keyword>
<dbReference type="Pfam" id="PF01850">
    <property type="entry name" value="PIN"/>
    <property type="match status" value="1"/>
</dbReference>
<keyword evidence="2 5" id="KW-0540">Nuclease</keyword>
<comment type="caution">
    <text evidence="7">The sequence shown here is derived from an EMBL/GenBank/DDBJ whole genome shotgun (WGS) entry which is preliminary data.</text>
</comment>
<evidence type="ECO:0000256" key="4">
    <source>
        <dbReference type="ARBA" id="ARBA00022801"/>
    </source>
</evidence>
<sequence length="145" mass="16091">MSTNTSLFPDVNVWVALAHKIHPHNRTATAWEESLSIDDVLCFCRFTQLGLLRLLTNPAAMREDVLTQAQAWSAFDAFTEVSGAKLLDEPMGLDRPFRQLTDRQEVSTKQWADAYLAAFAKTAHLTLVTFDRALAATVEGAILLA</sequence>
<comment type="cofactor">
    <cofactor evidence="5">
        <name>Mg(2+)</name>
        <dbReference type="ChEBI" id="CHEBI:18420"/>
    </cofactor>
</comment>
<feature type="domain" description="PIN" evidence="6">
    <location>
        <begin position="8"/>
        <end position="136"/>
    </location>
</feature>
<dbReference type="Gene3D" id="3.40.50.1010">
    <property type="entry name" value="5'-nuclease"/>
    <property type="match status" value="1"/>
</dbReference>
<dbReference type="EMBL" id="JBHSPH010000002">
    <property type="protein sequence ID" value="MFC5861651.1"/>
    <property type="molecule type" value="Genomic_DNA"/>
</dbReference>
<comment type="function">
    <text evidence="5">Toxic component of a toxin-antitoxin (TA) system. An RNase.</text>
</comment>
<dbReference type="SUPFAM" id="SSF88723">
    <property type="entry name" value="PIN domain-like"/>
    <property type="match status" value="1"/>
</dbReference>
<evidence type="ECO:0000259" key="6">
    <source>
        <dbReference type="Pfam" id="PF01850"/>
    </source>
</evidence>
<feature type="binding site" evidence="5">
    <location>
        <position position="10"/>
    </location>
    <ligand>
        <name>Mg(2+)</name>
        <dbReference type="ChEBI" id="CHEBI:18420"/>
    </ligand>
</feature>
<dbReference type="EC" id="3.1.-.-" evidence="5"/>
<evidence type="ECO:0000256" key="5">
    <source>
        <dbReference type="HAMAP-Rule" id="MF_00265"/>
    </source>
</evidence>
<keyword evidence="8" id="KW-1185">Reference proteome</keyword>
<dbReference type="HAMAP" id="MF_00265">
    <property type="entry name" value="VapC_Nob1"/>
    <property type="match status" value="1"/>
</dbReference>
<dbReference type="Proteomes" id="UP001596091">
    <property type="component" value="Unassembled WGS sequence"/>
</dbReference>
<dbReference type="NCBIfam" id="TIGR00028">
    <property type="entry name" value="Mtu_PIN_fam"/>
    <property type="match status" value="1"/>
</dbReference>
<dbReference type="InterPro" id="IPR022907">
    <property type="entry name" value="VapC_family"/>
</dbReference>
<organism evidence="7 8">
    <name type="scientific">Acidicapsa dinghuensis</name>
    <dbReference type="NCBI Taxonomy" id="2218256"/>
    <lineage>
        <taxon>Bacteria</taxon>
        <taxon>Pseudomonadati</taxon>
        <taxon>Acidobacteriota</taxon>
        <taxon>Terriglobia</taxon>
        <taxon>Terriglobales</taxon>
        <taxon>Acidobacteriaceae</taxon>
        <taxon>Acidicapsa</taxon>
    </lineage>
</organism>
<evidence type="ECO:0000256" key="1">
    <source>
        <dbReference type="ARBA" id="ARBA00022649"/>
    </source>
</evidence>
<comment type="similarity">
    <text evidence="5">Belongs to the PINc/VapC protein family.</text>
</comment>
<evidence type="ECO:0000256" key="3">
    <source>
        <dbReference type="ARBA" id="ARBA00022723"/>
    </source>
</evidence>
<evidence type="ECO:0000313" key="8">
    <source>
        <dbReference type="Proteomes" id="UP001596091"/>
    </source>
</evidence>
<accession>A0ABW1EBG7</accession>
<proteinExistence type="inferred from homology"/>
<evidence type="ECO:0000256" key="2">
    <source>
        <dbReference type="ARBA" id="ARBA00022722"/>
    </source>
</evidence>
<reference evidence="8" key="1">
    <citation type="journal article" date="2019" name="Int. J. Syst. Evol. Microbiol.">
        <title>The Global Catalogue of Microorganisms (GCM) 10K type strain sequencing project: providing services to taxonomists for standard genome sequencing and annotation.</title>
        <authorList>
            <consortium name="The Broad Institute Genomics Platform"/>
            <consortium name="The Broad Institute Genome Sequencing Center for Infectious Disease"/>
            <person name="Wu L."/>
            <person name="Ma J."/>
        </authorList>
    </citation>
    <scope>NUCLEOTIDE SEQUENCE [LARGE SCALE GENOMIC DNA]</scope>
    <source>
        <strain evidence="8">JCM 4087</strain>
    </source>
</reference>
<feature type="binding site" evidence="5">
    <location>
        <position position="113"/>
    </location>
    <ligand>
        <name>Mg(2+)</name>
        <dbReference type="ChEBI" id="CHEBI:18420"/>
    </ligand>
</feature>
<evidence type="ECO:0000313" key="7">
    <source>
        <dbReference type="EMBL" id="MFC5861651.1"/>
    </source>
</evidence>
<keyword evidence="4 5" id="KW-0378">Hydrolase</keyword>
<protein>
    <recommendedName>
        <fullName evidence="5">Ribonuclease VapC</fullName>
        <shortName evidence="5">RNase VapC</shortName>
        <ecNumber evidence="5">3.1.-.-</ecNumber>
    </recommendedName>
    <alternativeName>
        <fullName evidence="5">Toxin VapC</fullName>
    </alternativeName>
</protein>
<dbReference type="InterPro" id="IPR029060">
    <property type="entry name" value="PIN-like_dom_sf"/>
</dbReference>
<dbReference type="RefSeq" id="WP_263337107.1">
    <property type="nucleotide sequence ID" value="NZ_JAGSYH010000004.1"/>
</dbReference>
<dbReference type="InterPro" id="IPR006226">
    <property type="entry name" value="Mtu_PIN"/>
</dbReference>
<dbReference type="InterPro" id="IPR002716">
    <property type="entry name" value="PIN_dom"/>
</dbReference>
<keyword evidence="1 5" id="KW-1277">Toxin-antitoxin system</keyword>
<gene>
    <name evidence="5" type="primary">vapC</name>
    <name evidence="7" type="ORF">ACFPT7_05055</name>
</gene>